<evidence type="ECO:0000313" key="1">
    <source>
        <dbReference type="EMBL" id="KAE8301168.1"/>
    </source>
</evidence>
<dbReference type="PANTHER" id="PTHR46704:SF1">
    <property type="entry name" value="TELOMERE LENGTH REGULATION PROTEIN TEL2 HOMOLOG"/>
    <property type="match status" value="1"/>
</dbReference>
<sequence length="401" mass="44773">MFLKPIVKTDERVAVWGQNFIKASRPRSGVLPYQMGLAIQLDHRFGSKWMLNKLHQLGYTESYSETQNYKYCFINDRSRDGISNTSGALDTIVEETDDQTDDEVEVDAALEHLSVKRASESKIWSDEVVSMEVGETSNAVTQFVGDNIDLNIVSIHGNTPFHSMGWIKITSPAPPLADPQMTVAINRVLKALDKAKILKGAEVKILLFTNRKQTGINTITFLPNAELSSFVTQDQPLLTPGDTLWAAGWVIKAQDPNFSHSNWNGWMKRIHTDDAKQSTLIDFLPVIEGDPNDHNTIFTTLKECMQLSEDKVTIVTFDLPIWLEAVDIIKQANLPIIPRLGGFHLLKPYLGSLGNIMEDSGLLELIQLIYPGSTTANHILNGGYFDKAIRAHLLIDAAKEE</sequence>
<evidence type="ECO:0000313" key="2">
    <source>
        <dbReference type="Proteomes" id="UP000424527"/>
    </source>
</evidence>
<accession>A0A6G0JBP6</accession>
<name>A0A6G0JBP6_LARCR</name>
<dbReference type="EMBL" id="REGW02000001">
    <property type="protein sequence ID" value="KAE8301168.1"/>
    <property type="molecule type" value="Genomic_DNA"/>
</dbReference>
<organism evidence="1 2">
    <name type="scientific">Larimichthys crocea</name>
    <name type="common">Large yellow croaker</name>
    <name type="synonym">Pseudosciaena crocea</name>
    <dbReference type="NCBI Taxonomy" id="215358"/>
    <lineage>
        <taxon>Eukaryota</taxon>
        <taxon>Metazoa</taxon>
        <taxon>Chordata</taxon>
        <taxon>Craniata</taxon>
        <taxon>Vertebrata</taxon>
        <taxon>Euteleostomi</taxon>
        <taxon>Actinopterygii</taxon>
        <taxon>Neopterygii</taxon>
        <taxon>Teleostei</taxon>
        <taxon>Neoteleostei</taxon>
        <taxon>Acanthomorphata</taxon>
        <taxon>Eupercaria</taxon>
        <taxon>Sciaenidae</taxon>
        <taxon>Larimichthys</taxon>
    </lineage>
</organism>
<dbReference type="PANTHER" id="PTHR46704">
    <property type="entry name" value="CXC DOMAIN-CONTAINING PROTEIN-RELATED"/>
    <property type="match status" value="1"/>
</dbReference>
<dbReference type="Proteomes" id="UP000424527">
    <property type="component" value="Unassembled WGS sequence"/>
</dbReference>
<dbReference type="AlphaFoldDB" id="A0A6G0JBP6"/>
<keyword evidence="2" id="KW-1185">Reference proteome</keyword>
<reference evidence="1 2" key="1">
    <citation type="submission" date="2019-07" db="EMBL/GenBank/DDBJ databases">
        <title>Chromosome genome assembly for large yellow croaker.</title>
        <authorList>
            <person name="Xiao S."/>
        </authorList>
    </citation>
    <scope>NUCLEOTIDE SEQUENCE [LARGE SCALE GENOMIC DNA]</scope>
    <source>
        <strain evidence="1">JMULYC20181020</strain>
        <tissue evidence="1">Muscle</tissue>
    </source>
</reference>
<gene>
    <name evidence="1" type="ORF">D5F01_LYC01333</name>
</gene>
<proteinExistence type="predicted"/>
<comment type="caution">
    <text evidence="1">The sequence shown here is derived from an EMBL/GenBank/DDBJ whole genome shotgun (WGS) entry which is preliminary data.</text>
</comment>
<protein>
    <submittedName>
        <fullName evidence="1">Uncharacterized protein</fullName>
    </submittedName>
</protein>